<dbReference type="PANTHER" id="PTHR30389">
    <property type="entry name" value="FUMARATE HYDRATASE-RELATED"/>
    <property type="match status" value="1"/>
</dbReference>
<evidence type="ECO:0000259" key="11">
    <source>
        <dbReference type="Pfam" id="PF05681"/>
    </source>
</evidence>
<accession>A0ABN4PZN3</accession>
<evidence type="ECO:0000256" key="4">
    <source>
        <dbReference type="ARBA" id="ARBA00011738"/>
    </source>
</evidence>
<dbReference type="NCBIfam" id="TIGR00722">
    <property type="entry name" value="ttdA_fumA_fumB"/>
    <property type="match status" value="1"/>
</dbReference>
<comment type="cofactor">
    <cofactor evidence="2 10">
        <name>[4Fe-4S] cluster</name>
        <dbReference type="ChEBI" id="CHEBI:49883"/>
    </cofactor>
</comment>
<evidence type="ECO:0000256" key="6">
    <source>
        <dbReference type="ARBA" id="ARBA00022723"/>
    </source>
</evidence>
<evidence type="ECO:0000313" key="13">
    <source>
        <dbReference type="EMBL" id="ANI31056.1"/>
    </source>
</evidence>
<evidence type="ECO:0000256" key="5">
    <source>
        <dbReference type="ARBA" id="ARBA00022485"/>
    </source>
</evidence>
<dbReference type="SUPFAM" id="SSF117457">
    <property type="entry name" value="FumA C-terminal domain-like"/>
    <property type="match status" value="1"/>
</dbReference>
<dbReference type="PANTHER" id="PTHR30389:SF18">
    <property type="entry name" value="FUMARATE HYDRATASE CLASS I, ANAEROBIC"/>
    <property type="match status" value="1"/>
</dbReference>
<feature type="domain" description="Fe-S hydro-lyase tartrate dehydratase beta-type catalytic" evidence="12">
    <location>
        <begin position="332"/>
        <end position="536"/>
    </location>
</feature>
<dbReference type="EC" id="4.2.1.2" evidence="10"/>
<evidence type="ECO:0000259" key="12">
    <source>
        <dbReference type="Pfam" id="PF05683"/>
    </source>
</evidence>
<evidence type="ECO:0000313" key="14">
    <source>
        <dbReference type="Proteomes" id="UP000266744"/>
    </source>
</evidence>
<protein>
    <recommendedName>
        <fullName evidence="10">Fumarate hydratase class I</fullName>
        <ecNumber evidence="10">4.2.1.2</ecNumber>
    </recommendedName>
</protein>
<comment type="similarity">
    <text evidence="3 10">Belongs to the class-I fumarase family.</text>
</comment>
<dbReference type="RefSeq" id="WP_064516620.1">
    <property type="nucleotide sequence ID" value="NZ_CBCSBH010000059.1"/>
</dbReference>
<dbReference type="EMBL" id="CP010029">
    <property type="protein sequence ID" value="ANI31056.1"/>
    <property type="molecule type" value="Genomic_DNA"/>
</dbReference>
<dbReference type="InterPro" id="IPR020557">
    <property type="entry name" value="Fumarate_lyase_CS"/>
</dbReference>
<evidence type="ECO:0000256" key="1">
    <source>
        <dbReference type="ARBA" id="ARBA00000929"/>
    </source>
</evidence>
<dbReference type="InterPro" id="IPR051208">
    <property type="entry name" value="Class-I_Fumarase/Tartrate_DH"/>
</dbReference>
<name>A0ABN4PZN3_YERET</name>
<dbReference type="PIRSF" id="PIRSF001394">
    <property type="entry name" value="Fe_dep_fumar_hy"/>
    <property type="match status" value="1"/>
</dbReference>
<dbReference type="Pfam" id="PF05681">
    <property type="entry name" value="Fumerase"/>
    <property type="match status" value="1"/>
</dbReference>
<evidence type="ECO:0000256" key="9">
    <source>
        <dbReference type="ARBA" id="ARBA00023239"/>
    </source>
</evidence>
<dbReference type="PROSITE" id="PS00163">
    <property type="entry name" value="FUMARATE_LYASES"/>
    <property type="match status" value="1"/>
</dbReference>
<evidence type="ECO:0000256" key="3">
    <source>
        <dbReference type="ARBA" id="ARBA00008876"/>
    </source>
</evidence>
<keyword evidence="6 10" id="KW-0479">Metal-binding</keyword>
<dbReference type="NCBIfam" id="NF011920">
    <property type="entry name" value="PRK15391.1"/>
    <property type="match status" value="1"/>
</dbReference>
<comment type="subunit">
    <text evidence="4 10">Homodimer.</text>
</comment>
<dbReference type="Gene3D" id="3.20.130.10">
    <property type="entry name" value="Fe-S hydro-lyase, tartrate dehydratase beta-type, catalytic domain"/>
    <property type="match status" value="1"/>
</dbReference>
<keyword evidence="8 10" id="KW-0411">Iron-sulfur</keyword>
<sequence>MSNKPFHYQDPFPLKEDDTEYYLVSNNHVSVSQFEDHDILKVEPEALTLLAQQAFHDASFLLRPAHQKQVAAILDDPEASENDKYVALQFLRNSEIAAKGILPTCQDTGTAIIVGKKGQRVWTGGNDAEALSRGVYNTFIEDNLRYSQNAALDMYKEVNTGSNLPAQIDLYSTEGEDYKFLFVTKGGGSANKTYLYQETKALLSPGKLKAFLVEKMRTLGTAACPPYHIAFVIGGTSAESTLKTVKLASTKYYDGLPTEGNEHGQAFRDIQLEEELLKEAQELGLGAQFGGKYFAHDVRVIRLPRHGASCPVGMGVSCSADRNIKGKINRKGIWLEKLEHNPGQYIPEHLRQATEGKVVKIDLNRPMKEILKELSQYPVSTRLSLSGTIIVGRDIAHAKLEERLKNGEGLPQYVKDHPIYYAGPAKTPEGYASGSLGPTTAGRMDSYVDLLQSHGGSMIMLAKGNRSKQVTEACHKHGGFYLGSIGGPAAVLAQNSIKSLECVEYPELGMEAIWKIEVEDFPAFILVDDKGNDFFQIIQTSKCNRCG</sequence>
<evidence type="ECO:0000256" key="2">
    <source>
        <dbReference type="ARBA" id="ARBA00001966"/>
    </source>
</evidence>
<dbReference type="InterPro" id="IPR011167">
    <property type="entry name" value="Fe_dep_fumarate_hydratase"/>
</dbReference>
<keyword evidence="9 10" id="KW-0456">Lyase</keyword>
<dbReference type="NCBIfam" id="TIGR00723">
    <property type="entry name" value="ttdB_fumA_fumB"/>
    <property type="match status" value="1"/>
</dbReference>
<comment type="catalytic activity">
    <reaction evidence="1 10">
        <text>(S)-malate = fumarate + H2O</text>
        <dbReference type="Rhea" id="RHEA:12460"/>
        <dbReference type="ChEBI" id="CHEBI:15377"/>
        <dbReference type="ChEBI" id="CHEBI:15589"/>
        <dbReference type="ChEBI" id="CHEBI:29806"/>
        <dbReference type="EC" id="4.2.1.2"/>
    </reaction>
</comment>
<evidence type="ECO:0000256" key="8">
    <source>
        <dbReference type="ARBA" id="ARBA00023014"/>
    </source>
</evidence>
<feature type="domain" description="Fe-S hydro-lyase tartrate dehydratase alpha-type catalytic" evidence="11">
    <location>
        <begin position="51"/>
        <end position="325"/>
    </location>
</feature>
<gene>
    <name evidence="13" type="ORF">PL78_14630</name>
</gene>
<comment type="function">
    <text evidence="10">Catalyzes the reversible hydration of fumarate to (S)-malate.</text>
</comment>
<dbReference type="Pfam" id="PF05683">
    <property type="entry name" value="Fumerase_C"/>
    <property type="match status" value="1"/>
</dbReference>
<dbReference type="InterPro" id="IPR004647">
    <property type="entry name" value="Fe-S_hydro-lyase_TtdB-typ_cat"/>
</dbReference>
<organism evidence="13 14">
    <name type="scientific">Yersinia entomophaga</name>
    <dbReference type="NCBI Taxonomy" id="935293"/>
    <lineage>
        <taxon>Bacteria</taxon>
        <taxon>Pseudomonadati</taxon>
        <taxon>Pseudomonadota</taxon>
        <taxon>Gammaproteobacteria</taxon>
        <taxon>Enterobacterales</taxon>
        <taxon>Yersiniaceae</taxon>
        <taxon>Yersinia</taxon>
    </lineage>
</organism>
<reference evidence="14" key="1">
    <citation type="journal article" date="2016" name="Toxins">
        <title>The Draft Genome Sequence of the Yersinia entomophaga Entomopathogenic Type Strain MH96T.</title>
        <authorList>
            <person name="Hurst M.R."/>
            <person name="Beattie A."/>
            <person name="Altermann E."/>
            <person name="Moraga R.M."/>
            <person name="Harper L.A."/>
            <person name="Calder J."/>
            <person name="Laugraud A."/>
        </authorList>
    </citation>
    <scope>NUCLEOTIDE SEQUENCE [LARGE SCALE GENOMIC DNA]</scope>
    <source>
        <strain evidence="14">MH96</strain>
    </source>
</reference>
<proteinExistence type="inferred from homology"/>
<evidence type="ECO:0000256" key="7">
    <source>
        <dbReference type="ARBA" id="ARBA00023004"/>
    </source>
</evidence>
<dbReference type="Proteomes" id="UP000266744">
    <property type="component" value="Chromosome"/>
</dbReference>
<keyword evidence="5 10" id="KW-0004">4Fe-4S</keyword>
<keyword evidence="7 10" id="KW-0408">Iron</keyword>
<evidence type="ECO:0000256" key="10">
    <source>
        <dbReference type="PIRNR" id="PIRNR001394"/>
    </source>
</evidence>
<dbReference type="InterPro" id="IPR036660">
    <property type="entry name" value="Fe-S_hydroAse_TtdB_cat_sf"/>
</dbReference>
<keyword evidence="14" id="KW-1185">Reference proteome</keyword>
<dbReference type="InterPro" id="IPR004646">
    <property type="entry name" value="Fe-S_hydro-lyase_TtdA-typ_cat"/>
</dbReference>
<dbReference type="NCBIfam" id="NF011919">
    <property type="entry name" value="PRK15390.1"/>
    <property type="match status" value="1"/>
</dbReference>